<proteinExistence type="predicted"/>
<dbReference type="EMBL" id="HACG01051084">
    <property type="protein sequence ID" value="CEK97955.1"/>
    <property type="molecule type" value="Transcribed_RNA"/>
</dbReference>
<gene>
    <name evidence="2" type="primary">ORF217369</name>
</gene>
<sequence>LPHAHAPPIPLTPHPAGLQPPIPPVSSGSGFLGFTQGVFPMPHGLSALKQEDKGNDDKHRRSASPLDKYRHRSRTP</sequence>
<feature type="compositionally biased region" description="Pro residues" evidence="1">
    <location>
        <begin position="1"/>
        <end position="24"/>
    </location>
</feature>
<accession>A0A0B7C0M1</accession>
<feature type="non-terminal residue" evidence="2">
    <location>
        <position position="76"/>
    </location>
</feature>
<reference evidence="2" key="1">
    <citation type="submission" date="2014-12" db="EMBL/GenBank/DDBJ databases">
        <title>Insight into the proteome of Arion vulgaris.</title>
        <authorList>
            <person name="Aradska J."/>
            <person name="Bulat T."/>
            <person name="Smidak R."/>
            <person name="Sarate P."/>
            <person name="Gangsoo J."/>
            <person name="Sialana F."/>
            <person name="Bilban M."/>
            <person name="Lubec G."/>
        </authorList>
    </citation>
    <scope>NUCLEOTIDE SEQUENCE</scope>
    <source>
        <tissue evidence="2">Skin</tissue>
    </source>
</reference>
<feature type="compositionally biased region" description="Basic and acidic residues" evidence="1">
    <location>
        <begin position="49"/>
        <end position="59"/>
    </location>
</feature>
<organism evidence="2">
    <name type="scientific">Arion vulgaris</name>
    <dbReference type="NCBI Taxonomy" id="1028688"/>
    <lineage>
        <taxon>Eukaryota</taxon>
        <taxon>Metazoa</taxon>
        <taxon>Spiralia</taxon>
        <taxon>Lophotrochozoa</taxon>
        <taxon>Mollusca</taxon>
        <taxon>Gastropoda</taxon>
        <taxon>Heterobranchia</taxon>
        <taxon>Euthyneura</taxon>
        <taxon>Panpulmonata</taxon>
        <taxon>Eupulmonata</taxon>
        <taxon>Stylommatophora</taxon>
        <taxon>Helicina</taxon>
        <taxon>Arionoidea</taxon>
        <taxon>Arionidae</taxon>
        <taxon>Arion</taxon>
    </lineage>
</organism>
<feature type="region of interest" description="Disordered" evidence="1">
    <location>
        <begin position="1"/>
        <end position="76"/>
    </location>
</feature>
<dbReference type="AlphaFoldDB" id="A0A0B7C0M1"/>
<protein>
    <submittedName>
        <fullName evidence="2">Uncharacterized protein</fullName>
    </submittedName>
</protein>
<evidence type="ECO:0000256" key="1">
    <source>
        <dbReference type="SAM" id="MobiDB-lite"/>
    </source>
</evidence>
<evidence type="ECO:0000313" key="2">
    <source>
        <dbReference type="EMBL" id="CEK97955.1"/>
    </source>
</evidence>
<feature type="non-terminal residue" evidence="2">
    <location>
        <position position="1"/>
    </location>
</feature>
<name>A0A0B7C0M1_9EUPU</name>